<dbReference type="Proteomes" id="UP001499951">
    <property type="component" value="Unassembled WGS sequence"/>
</dbReference>
<name>A0ABN1ENU7_9PROT</name>
<dbReference type="EMBL" id="BAAADD010000005">
    <property type="protein sequence ID" value="GAA0570690.1"/>
    <property type="molecule type" value="Genomic_DNA"/>
</dbReference>
<keyword evidence="2" id="KW-1185">Reference proteome</keyword>
<evidence type="ECO:0000313" key="2">
    <source>
        <dbReference type="Proteomes" id="UP001499951"/>
    </source>
</evidence>
<reference evidence="1 2" key="1">
    <citation type="journal article" date="2019" name="Int. J. Syst. Evol. Microbiol.">
        <title>The Global Catalogue of Microorganisms (GCM) 10K type strain sequencing project: providing services to taxonomists for standard genome sequencing and annotation.</title>
        <authorList>
            <consortium name="The Broad Institute Genomics Platform"/>
            <consortium name="The Broad Institute Genome Sequencing Center for Infectious Disease"/>
            <person name="Wu L."/>
            <person name="Ma J."/>
        </authorList>
    </citation>
    <scope>NUCLEOTIDE SEQUENCE [LARGE SCALE GENOMIC DNA]</scope>
    <source>
        <strain evidence="1 2">JCM 15089</strain>
    </source>
</reference>
<evidence type="ECO:0000313" key="1">
    <source>
        <dbReference type="EMBL" id="GAA0570690.1"/>
    </source>
</evidence>
<evidence type="ECO:0008006" key="3">
    <source>
        <dbReference type="Google" id="ProtNLM"/>
    </source>
</evidence>
<proteinExistence type="predicted"/>
<comment type="caution">
    <text evidence="1">The sequence shown here is derived from an EMBL/GenBank/DDBJ whole genome shotgun (WGS) entry which is preliminary data.</text>
</comment>
<sequence>MISAFGASFIAAAMILSPNLRTLEIAELHAQIASVRPLVERAQAERSELSHYQLPAQAVSADRAAAFDLLLDLTKRLPDSISVSRLQVRGQDVIIEGRSTTLVDVRTLITRSPVLIDVRSTTMAPLADRFSLTAKLKPGISGDH</sequence>
<accession>A0ABN1ENU7</accession>
<protein>
    <recommendedName>
        <fullName evidence="3">BON domain-containing protein</fullName>
    </recommendedName>
</protein>
<gene>
    <name evidence="1" type="ORF">GCM10008942_19280</name>
</gene>
<organism evidence="1 2">
    <name type="scientific">Rhizomicrobium electricum</name>
    <dbReference type="NCBI Taxonomy" id="480070"/>
    <lineage>
        <taxon>Bacteria</taxon>
        <taxon>Pseudomonadati</taxon>
        <taxon>Pseudomonadota</taxon>
        <taxon>Alphaproteobacteria</taxon>
        <taxon>Micropepsales</taxon>
        <taxon>Micropepsaceae</taxon>
        <taxon>Rhizomicrobium</taxon>
    </lineage>
</organism>